<reference evidence="2" key="1">
    <citation type="submission" date="2022-07" db="EMBL/GenBank/DDBJ databases">
        <title>Phylogenomic reconstructions and comparative analyses of Kickxellomycotina fungi.</title>
        <authorList>
            <person name="Reynolds N.K."/>
            <person name="Stajich J.E."/>
            <person name="Barry K."/>
            <person name="Grigoriev I.V."/>
            <person name="Crous P."/>
            <person name="Smith M.E."/>
        </authorList>
    </citation>
    <scope>NUCLEOTIDE SEQUENCE</scope>
    <source>
        <strain evidence="2">BCRC 34297</strain>
    </source>
</reference>
<feature type="region of interest" description="Disordered" evidence="1">
    <location>
        <begin position="1"/>
        <end position="29"/>
    </location>
</feature>
<accession>A0A9W8GU53</accession>
<proteinExistence type="predicted"/>
<name>A0A9W8GU53_9FUNG</name>
<sequence length="185" mass="20544">MSPHYNGNDDDDSVSMSSSNRGRPYVANTATEHYPRYMLPRTSGMSTMGEIHALGPSPPTRSPADSTINLVGYDQASVYPATWHEYEDQFNYFYNCHFIEQDYYDYLAGSSHRPNCYGEEDIGEEDGNDDYMESYSDENANVDVADIDVHMSDVNVAQSALEIHPTESLASTEAEFSDAAGSDSV</sequence>
<organism evidence="2 3">
    <name type="scientific">Coemansia pectinata</name>
    <dbReference type="NCBI Taxonomy" id="1052879"/>
    <lineage>
        <taxon>Eukaryota</taxon>
        <taxon>Fungi</taxon>
        <taxon>Fungi incertae sedis</taxon>
        <taxon>Zoopagomycota</taxon>
        <taxon>Kickxellomycotina</taxon>
        <taxon>Kickxellomycetes</taxon>
        <taxon>Kickxellales</taxon>
        <taxon>Kickxellaceae</taxon>
        <taxon>Coemansia</taxon>
    </lineage>
</organism>
<gene>
    <name evidence="2" type="ORF">GGI19_003513</name>
</gene>
<keyword evidence="3" id="KW-1185">Reference proteome</keyword>
<evidence type="ECO:0000313" key="2">
    <source>
        <dbReference type="EMBL" id="KAJ2752899.1"/>
    </source>
</evidence>
<dbReference type="EMBL" id="JANBUH010000237">
    <property type="protein sequence ID" value="KAJ2752899.1"/>
    <property type="molecule type" value="Genomic_DNA"/>
</dbReference>
<dbReference type="AlphaFoldDB" id="A0A9W8GU53"/>
<comment type="caution">
    <text evidence="2">The sequence shown here is derived from an EMBL/GenBank/DDBJ whole genome shotgun (WGS) entry which is preliminary data.</text>
</comment>
<dbReference type="Proteomes" id="UP001140011">
    <property type="component" value="Unassembled WGS sequence"/>
</dbReference>
<evidence type="ECO:0000313" key="3">
    <source>
        <dbReference type="Proteomes" id="UP001140011"/>
    </source>
</evidence>
<dbReference type="OrthoDB" id="5595404at2759"/>
<evidence type="ECO:0000256" key="1">
    <source>
        <dbReference type="SAM" id="MobiDB-lite"/>
    </source>
</evidence>
<protein>
    <submittedName>
        <fullName evidence="2">Uncharacterized protein</fullName>
    </submittedName>
</protein>